<dbReference type="Gene3D" id="3.40.50.720">
    <property type="entry name" value="NAD(P)-binding Rossmann-like Domain"/>
    <property type="match status" value="1"/>
</dbReference>
<dbReference type="InterPro" id="IPR036291">
    <property type="entry name" value="NAD(P)-bd_dom_sf"/>
</dbReference>
<protein>
    <submittedName>
        <fullName evidence="3">MS138, putative dehydrogenase</fullName>
    </submittedName>
</protein>
<dbReference type="PANTHER" id="PTHR24321">
    <property type="entry name" value="DEHYDROGENASES, SHORT CHAIN"/>
    <property type="match status" value="1"/>
</dbReference>
<comment type="similarity">
    <text evidence="1">Belongs to the short-chain dehydrogenases/reductases (SDR) family.</text>
</comment>
<dbReference type="InterPro" id="IPR020904">
    <property type="entry name" value="Sc_DH/Rdtase_CS"/>
</dbReference>
<dbReference type="PRINTS" id="PR00081">
    <property type="entry name" value="GDHRDH"/>
</dbReference>
<sequence length="146" mass="16091">MSYFIAAKMALPALRQSQGNILNIGSKVALTSQGSTSAYAAAKGGVLSLTREWAVDLLNDRIRVNCLIIAESWTPAYQDWADKQPNGEKIIRSIKERVPFENRMTRTDEIANAALFLISEKSSHTTGQHVFVDGGYIHLDRALIGK</sequence>
<organism evidence="3">
    <name type="scientific">Microscilla sp. PRE1</name>
    <dbReference type="NCBI Taxonomy" id="155537"/>
    <lineage>
        <taxon>Bacteria</taxon>
        <taxon>Pseudomonadati</taxon>
        <taxon>Bacteroidota</taxon>
        <taxon>Cytophagia</taxon>
        <taxon>Cytophagales</taxon>
        <taxon>Microscillaceae</taxon>
        <taxon>Microscilla</taxon>
    </lineage>
</organism>
<proteinExistence type="inferred from homology"/>
<keyword evidence="3" id="KW-0614">Plasmid</keyword>
<dbReference type="PROSITE" id="PS00061">
    <property type="entry name" value="ADH_SHORT"/>
    <property type="match status" value="1"/>
</dbReference>
<reference evidence="3" key="1">
    <citation type="journal article" date="2001" name="Appl. Environ. Microbiol.">
        <title>Sequence analysis of a 101-kilobase plasmid required for agar degradation by a Microscilla isolate.</title>
        <authorList>
            <person name="Zhong Z."/>
            <person name="Toukdarian A."/>
            <person name="Helinski D."/>
            <person name="Knauf V."/>
            <person name="Sykes S."/>
            <person name="Wilkinson J.E."/>
            <person name="O'Bryne C."/>
            <person name="Shea T."/>
            <person name="DeLoughery C."/>
            <person name="Caspi R."/>
        </authorList>
    </citation>
    <scope>NUCLEOTIDE SEQUENCE</scope>
    <source>
        <strain evidence="3">PRE1</strain>
        <plasmid evidence="3">pSD15</plasmid>
    </source>
</reference>
<accession>Q93P93</accession>
<dbReference type="InterPro" id="IPR002347">
    <property type="entry name" value="SDR_fam"/>
</dbReference>
<dbReference type="PANTHER" id="PTHR24321:SF8">
    <property type="entry name" value="ESTRADIOL 17-BETA-DEHYDROGENASE 8-RELATED"/>
    <property type="match status" value="1"/>
</dbReference>
<dbReference type="EMBL" id="AF339846">
    <property type="protein sequence ID" value="AAK62860.1"/>
    <property type="molecule type" value="Genomic_DNA"/>
</dbReference>
<keyword evidence="2" id="KW-0560">Oxidoreductase</keyword>
<evidence type="ECO:0000313" key="3">
    <source>
        <dbReference type="EMBL" id="AAK62860.1"/>
    </source>
</evidence>
<evidence type="ECO:0000256" key="2">
    <source>
        <dbReference type="ARBA" id="ARBA00023002"/>
    </source>
</evidence>
<dbReference type="CDD" id="cd05233">
    <property type="entry name" value="SDR_c"/>
    <property type="match status" value="1"/>
</dbReference>
<evidence type="ECO:0000256" key="1">
    <source>
        <dbReference type="ARBA" id="ARBA00006484"/>
    </source>
</evidence>
<dbReference type="SUPFAM" id="SSF51735">
    <property type="entry name" value="NAD(P)-binding Rossmann-fold domains"/>
    <property type="match status" value="1"/>
</dbReference>
<name>Q93P93_9BACT</name>
<dbReference type="AlphaFoldDB" id="Q93P93"/>
<dbReference type="GO" id="GO:0016491">
    <property type="term" value="F:oxidoreductase activity"/>
    <property type="evidence" value="ECO:0007669"/>
    <property type="project" value="UniProtKB-KW"/>
</dbReference>
<geneLocation type="plasmid" evidence="3">
    <name>pSD15</name>
</geneLocation>
<dbReference type="Pfam" id="PF13561">
    <property type="entry name" value="adh_short_C2"/>
    <property type="match status" value="1"/>
</dbReference>